<comment type="similarity">
    <text evidence="2">Belongs to the MoaE family.</text>
</comment>
<evidence type="ECO:0000256" key="2">
    <source>
        <dbReference type="ARBA" id="ARBA00005426"/>
    </source>
</evidence>
<gene>
    <name evidence="12" type="ORF">RM519_12115</name>
</gene>
<organism evidence="12 13">
    <name type="scientific">Urechidicola vernalis</name>
    <dbReference type="NCBI Taxonomy" id="3075600"/>
    <lineage>
        <taxon>Bacteria</taxon>
        <taxon>Pseudomonadati</taxon>
        <taxon>Bacteroidota</taxon>
        <taxon>Flavobacteriia</taxon>
        <taxon>Flavobacteriales</taxon>
        <taxon>Flavobacteriaceae</taxon>
        <taxon>Urechidicola</taxon>
    </lineage>
</organism>
<evidence type="ECO:0000313" key="12">
    <source>
        <dbReference type="EMBL" id="MDT0553997.1"/>
    </source>
</evidence>
<dbReference type="SUPFAM" id="SSF54690">
    <property type="entry name" value="Molybdopterin synthase subunit MoaE"/>
    <property type="match status" value="1"/>
</dbReference>
<dbReference type="EC" id="2.8.1.12" evidence="3"/>
<dbReference type="CDD" id="cd00756">
    <property type="entry name" value="MoaE"/>
    <property type="match status" value="1"/>
</dbReference>
<dbReference type="PANTHER" id="PTHR23404">
    <property type="entry name" value="MOLYBDOPTERIN SYNTHASE RELATED"/>
    <property type="match status" value="1"/>
</dbReference>
<evidence type="ECO:0000256" key="9">
    <source>
        <dbReference type="ARBA" id="ARBA00030781"/>
    </source>
</evidence>
<comment type="subunit">
    <text evidence="6">Heterotetramer of 2 MoaD subunits and 2 MoaE subunits. Also stable as homodimer. The enzyme changes between these two forms during catalysis.</text>
</comment>
<evidence type="ECO:0000256" key="11">
    <source>
        <dbReference type="ARBA" id="ARBA00049878"/>
    </source>
</evidence>
<evidence type="ECO:0000256" key="3">
    <source>
        <dbReference type="ARBA" id="ARBA00011950"/>
    </source>
</evidence>
<dbReference type="EMBL" id="JAVRHV010000007">
    <property type="protein sequence ID" value="MDT0553997.1"/>
    <property type="molecule type" value="Genomic_DNA"/>
</dbReference>
<evidence type="ECO:0000256" key="8">
    <source>
        <dbReference type="ARBA" id="ARBA00030407"/>
    </source>
</evidence>
<comment type="catalytic activity">
    <reaction evidence="11">
        <text>2 [molybdopterin-synthase sulfur-carrier protein]-C-terminal-Gly-aminoethanethioate + cyclic pyranopterin phosphate + H2O = molybdopterin + 2 [molybdopterin-synthase sulfur-carrier protein]-C-terminal Gly-Gly + 2 H(+)</text>
        <dbReference type="Rhea" id="RHEA:26333"/>
        <dbReference type="Rhea" id="RHEA-COMP:12202"/>
        <dbReference type="Rhea" id="RHEA-COMP:19907"/>
        <dbReference type="ChEBI" id="CHEBI:15377"/>
        <dbReference type="ChEBI" id="CHEBI:15378"/>
        <dbReference type="ChEBI" id="CHEBI:58698"/>
        <dbReference type="ChEBI" id="CHEBI:59648"/>
        <dbReference type="ChEBI" id="CHEBI:90778"/>
        <dbReference type="ChEBI" id="CHEBI:232372"/>
        <dbReference type="EC" id="2.8.1.12"/>
    </reaction>
</comment>
<protein>
    <recommendedName>
        <fullName evidence="4">Molybdopterin synthase catalytic subunit</fullName>
        <ecNumber evidence="3">2.8.1.12</ecNumber>
    </recommendedName>
    <alternativeName>
        <fullName evidence="9">MPT synthase subunit 2</fullName>
    </alternativeName>
    <alternativeName>
        <fullName evidence="7">Molybdenum cofactor biosynthesis protein E</fullName>
    </alternativeName>
    <alternativeName>
        <fullName evidence="8">Molybdopterin-converting factor large subunit</fullName>
    </alternativeName>
    <alternativeName>
        <fullName evidence="10">Molybdopterin-converting factor subunit 2</fullName>
    </alternativeName>
</protein>
<accession>A0ABU2Y8E8</accession>
<comment type="pathway">
    <text evidence="1">Cofactor biosynthesis; molybdopterin biosynthesis.</text>
</comment>
<keyword evidence="13" id="KW-1185">Reference proteome</keyword>
<evidence type="ECO:0000256" key="10">
    <source>
        <dbReference type="ARBA" id="ARBA00032474"/>
    </source>
</evidence>
<keyword evidence="5" id="KW-0501">Molybdenum cofactor biosynthesis</keyword>
<evidence type="ECO:0000256" key="7">
    <source>
        <dbReference type="ARBA" id="ARBA00029745"/>
    </source>
</evidence>
<dbReference type="RefSeq" id="WP_311594082.1">
    <property type="nucleotide sequence ID" value="NZ_JAVRHV010000007.1"/>
</dbReference>
<comment type="caution">
    <text evidence="12">The sequence shown here is derived from an EMBL/GenBank/DDBJ whole genome shotgun (WGS) entry which is preliminary data.</text>
</comment>
<evidence type="ECO:0000313" key="13">
    <source>
        <dbReference type="Proteomes" id="UP001252186"/>
    </source>
</evidence>
<sequence length="141" mass="15729">MIQNCSIKITAEKLNLQECYDFVQEPACGGIAVFIGTVRNKTQNKEVTLLDFSTYEAMALKEMEKIGLAALEKFSIEKIAIHHAKGELKIGDIPVIISVSSPHRNASFEACQYAIDTLKDTVPIWKKEHFSDGEVWVNSTP</sequence>
<proteinExistence type="inferred from homology"/>
<dbReference type="Proteomes" id="UP001252186">
    <property type="component" value="Unassembled WGS sequence"/>
</dbReference>
<dbReference type="InterPro" id="IPR036563">
    <property type="entry name" value="MoaE_sf"/>
</dbReference>
<evidence type="ECO:0000256" key="5">
    <source>
        <dbReference type="ARBA" id="ARBA00023150"/>
    </source>
</evidence>
<dbReference type="Pfam" id="PF02391">
    <property type="entry name" value="MoaE"/>
    <property type="match status" value="1"/>
</dbReference>
<name>A0ABU2Y8E8_9FLAO</name>
<evidence type="ECO:0000256" key="6">
    <source>
        <dbReference type="ARBA" id="ARBA00026066"/>
    </source>
</evidence>
<dbReference type="Gene3D" id="3.90.1170.40">
    <property type="entry name" value="Molybdopterin biosynthesis MoaE subunit"/>
    <property type="match status" value="1"/>
</dbReference>
<evidence type="ECO:0000256" key="4">
    <source>
        <dbReference type="ARBA" id="ARBA00013858"/>
    </source>
</evidence>
<reference evidence="12 13" key="1">
    <citation type="submission" date="2023-09" db="EMBL/GenBank/DDBJ databases">
        <authorList>
            <person name="Rey-Velasco X."/>
        </authorList>
    </citation>
    <scope>NUCLEOTIDE SEQUENCE [LARGE SCALE GENOMIC DNA]</scope>
    <source>
        <strain evidence="12 13">P050</strain>
    </source>
</reference>
<dbReference type="InterPro" id="IPR003448">
    <property type="entry name" value="Mopterin_biosynth_MoaE"/>
</dbReference>
<evidence type="ECO:0000256" key="1">
    <source>
        <dbReference type="ARBA" id="ARBA00005046"/>
    </source>
</evidence>